<evidence type="ECO:0000256" key="4">
    <source>
        <dbReference type="SAM" id="MobiDB-lite"/>
    </source>
</evidence>
<evidence type="ECO:0000313" key="7">
    <source>
        <dbReference type="Proteomes" id="UP001231189"/>
    </source>
</evidence>
<dbReference type="Gene3D" id="3.40.50.300">
    <property type="entry name" value="P-loop containing nucleotide triphosphate hydrolases"/>
    <property type="match status" value="1"/>
</dbReference>
<proteinExistence type="inferred from homology"/>
<comment type="similarity">
    <text evidence="1 3">Belongs to the sulfotransferase 1 family.</text>
</comment>
<evidence type="ECO:0000256" key="3">
    <source>
        <dbReference type="RuleBase" id="RU361155"/>
    </source>
</evidence>
<evidence type="ECO:0000256" key="2">
    <source>
        <dbReference type="ARBA" id="ARBA00022679"/>
    </source>
</evidence>
<dbReference type="InterPro" id="IPR000863">
    <property type="entry name" value="Sulfotransferase_dom"/>
</dbReference>
<dbReference type="Proteomes" id="UP001231189">
    <property type="component" value="Unassembled WGS sequence"/>
</dbReference>
<evidence type="ECO:0000313" key="6">
    <source>
        <dbReference type="EMBL" id="KAK1632296.1"/>
    </source>
</evidence>
<feature type="domain" description="Sulfotransferase" evidence="5">
    <location>
        <begin position="74"/>
        <end position="155"/>
    </location>
</feature>
<dbReference type="Pfam" id="PF00685">
    <property type="entry name" value="Sulfotransfer_1"/>
    <property type="match status" value="1"/>
</dbReference>
<name>A0AAD8W4J0_LOLMU</name>
<reference evidence="6" key="1">
    <citation type="submission" date="2023-07" db="EMBL/GenBank/DDBJ databases">
        <title>A chromosome-level genome assembly of Lolium multiflorum.</title>
        <authorList>
            <person name="Chen Y."/>
            <person name="Copetti D."/>
            <person name="Kolliker R."/>
            <person name="Studer B."/>
        </authorList>
    </citation>
    <scope>NUCLEOTIDE SEQUENCE</scope>
    <source>
        <strain evidence="6">02402/16</strain>
        <tissue evidence="6">Leaf</tissue>
    </source>
</reference>
<dbReference type="GO" id="GO:0008146">
    <property type="term" value="F:sulfotransferase activity"/>
    <property type="evidence" value="ECO:0007669"/>
    <property type="project" value="InterPro"/>
</dbReference>
<dbReference type="AlphaFoldDB" id="A0AAD8W4J0"/>
<keyword evidence="2 3" id="KW-0808">Transferase</keyword>
<evidence type="ECO:0000256" key="1">
    <source>
        <dbReference type="ARBA" id="ARBA00005771"/>
    </source>
</evidence>
<protein>
    <recommendedName>
        <fullName evidence="3">Sulfotransferase</fullName>
        <ecNumber evidence="3">2.8.2.-</ecNumber>
    </recommendedName>
</protein>
<organism evidence="6 7">
    <name type="scientific">Lolium multiflorum</name>
    <name type="common">Italian ryegrass</name>
    <name type="synonym">Lolium perenne subsp. multiflorum</name>
    <dbReference type="NCBI Taxonomy" id="4521"/>
    <lineage>
        <taxon>Eukaryota</taxon>
        <taxon>Viridiplantae</taxon>
        <taxon>Streptophyta</taxon>
        <taxon>Embryophyta</taxon>
        <taxon>Tracheophyta</taxon>
        <taxon>Spermatophyta</taxon>
        <taxon>Magnoliopsida</taxon>
        <taxon>Liliopsida</taxon>
        <taxon>Poales</taxon>
        <taxon>Poaceae</taxon>
        <taxon>BOP clade</taxon>
        <taxon>Pooideae</taxon>
        <taxon>Poodae</taxon>
        <taxon>Poeae</taxon>
        <taxon>Poeae Chloroplast Group 2 (Poeae type)</taxon>
        <taxon>Loliodinae</taxon>
        <taxon>Loliinae</taxon>
        <taxon>Lolium</taxon>
    </lineage>
</organism>
<accession>A0AAD8W4J0</accession>
<dbReference type="PANTHER" id="PTHR11783">
    <property type="entry name" value="SULFOTRANSFERASE SULT"/>
    <property type="match status" value="1"/>
</dbReference>
<dbReference type="EC" id="2.8.2.-" evidence="3"/>
<gene>
    <name evidence="6" type="ORF">QYE76_006611</name>
</gene>
<dbReference type="InterPro" id="IPR027417">
    <property type="entry name" value="P-loop_NTPase"/>
</dbReference>
<comment type="caution">
    <text evidence="6">The sequence shown here is derived from an EMBL/GenBank/DDBJ whole genome shotgun (WGS) entry which is preliminary data.</text>
</comment>
<dbReference type="EMBL" id="JAUUTY010000005">
    <property type="protein sequence ID" value="KAK1632296.1"/>
    <property type="molecule type" value="Genomic_DNA"/>
</dbReference>
<dbReference type="SUPFAM" id="SSF52540">
    <property type="entry name" value="P-loop containing nucleoside triphosphate hydrolases"/>
    <property type="match status" value="1"/>
</dbReference>
<evidence type="ECO:0000259" key="5">
    <source>
        <dbReference type="Pfam" id="PF00685"/>
    </source>
</evidence>
<feature type="region of interest" description="Disordered" evidence="4">
    <location>
        <begin position="1"/>
        <end position="34"/>
    </location>
</feature>
<sequence>MSKAAMASKGEESATRPEYAAVPSKSTRPKDFISTLPTREGWSTPLIQYSKYWHRPHILEEILQVQDTFTPRGDDTILVTQPKCGTTWLKALAFAIINRGIQSFSDHPLLTLHPQRLVPFIEIPPANAGHEYLDTLPSPRLLATHLPLSLLPARLGVGSCTCAEIPKTPWCLGGTLNKN</sequence>
<keyword evidence="7" id="KW-1185">Reference proteome</keyword>